<evidence type="ECO:0000256" key="10">
    <source>
        <dbReference type="ARBA" id="ARBA00023235"/>
    </source>
</evidence>
<dbReference type="InterPro" id="IPR050060">
    <property type="entry name" value="Phosphoglucosamine_mutase"/>
</dbReference>
<comment type="catalytic activity">
    <reaction evidence="12">
        <text>alpha-D-glucose 1,6-bisphosphate + L-seryl-[protein] = O-phospho-L-seryl-[protein] + alpha-D-glucose 6-phosphate</text>
        <dbReference type="Rhea" id="RHEA:68752"/>
        <dbReference type="Rhea" id="RHEA-COMP:9863"/>
        <dbReference type="Rhea" id="RHEA-COMP:11604"/>
        <dbReference type="ChEBI" id="CHEBI:29999"/>
        <dbReference type="ChEBI" id="CHEBI:58225"/>
        <dbReference type="ChEBI" id="CHEBI:58392"/>
        <dbReference type="ChEBI" id="CHEBI:83421"/>
    </reaction>
</comment>
<dbReference type="Pfam" id="PF02879">
    <property type="entry name" value="PGM_PMM_II"/>
    <property type="match status" value="1"/>
</dbReference>
<dbReference type="Pfam" id="PF02880">
    <property type="entry name" value="PGM_PMM_III"/>
    <property type="match status" value="1"/>
</dbReference>
<evidence type="ECO:0000259" key="14">
    <source>
        <dbReference type="Pfam" id="PF02878"/>
    </source>
</evidence>
<feature type="domain" description="Alpha-D-phosphohexomutase alpha/beta/alpha" evidence="14">
    <location>
        <begin position="165"/>
        <end position="305"/>
    </location>
</feature>
<dbReference type="GO" id="GO:0046872">
    <property type="term" value="F:metal ion binding"/>
    <property type="evidence" value="ECO:0007669"/>
    <property type="project" value="UniProtKB-KW"/>
</dbReference>
<keyword evidence="8" id="KW-0479">Metal-binding</keyword>
<keyword evidence="18" id="KW-1185">Reference proteome</keyword>
<sequence>ESTDYPVYSYLPSSPPSPSNNFSTTFHSVLINFSAPGFSPSPANLAGNTKSPIHQPSQKMSAVSGKIVGNVFVAQTQTRRFGRRRECRCGPSYNRNHLLLPFDGSKLAAWGGLSSSMRFIHRHTLPPIHPKNNYRASFYCNATASAATAVPNLSKADFLKLQNGSDIRGVAVDGVEGEPVTLTEPVTEAIASGFAAWLLEKKKSDTSRRLRVSVGHDSRISAQVLQDAVSRGIAGAGMDVVQYGLASTPAMFNSTLTKDDTFLCPADGAIMITASHLPYNRNGFKFFTNTGGLGKADIKDILERAADIYNSFTEEHLTKSRSKASESVNKVDYMNVYTSDLVKAVRKAAGNIEKPLEGFHIVVDAGNGAGGFFAAKVLEPLGAITTGSQFLEPDGLFPNHIPNPEDKVAMKAITQAVLDNKADLGIIFDTDVDRSAAVDSSGRELNRNRLIALMSAIVLEEHPGTTIVTDSVTSDGLTTFIEKKLGGKHHRFKRGYKNVIDEAIRLNSVGEESHLAIETSGHGALKENHWLDDGAYLMVKVLNKLASARASGVSGGSKVLTDLVDGLEEPEVAVELRLKINQNHPDLKGGSFREYGEAVLKHLENSVASDPKLQKAPVNYEGVRVSGYGGWFLLRLSLHDPVLPLNIEAPSKEDAVKLGLSVASAVKEFQALDTSALDKFVQPS</sequence>
<gene>
    <name evidence="17" type="ORF">Tsubulata_043815</name>
</gene>
<dbReference type="Gene3D" id="3.40.120.10">
    <property type="entry name" value="Alpha-D-Glucose-1,6-Bisphosphate, subunit A, domain 3"/>
    <property type="match status" value="3"/>
</dbReference>
<evidence type="ECO:0000313" key="18">
    <source>
        <dbReference type="Proteomes" id="UP001141552"/>
    </source>
</evidence>
<dbReference type="InterPro" id="IPR016055">
    <property type="entry name" value="A-D-PHexomutase_a/b/a-I/II/III"/>
</dbReference>
<dbReference type="Proteomes" id="UP001141552">
    <property type="component" value="Unassembled WGS sequence"/>
</dbReference>
<keyword evidence="6" id="KW-0313">Glucose metabolism</keyword>
<dbReference type="GO" id="GO:0009570">
    <property type="term" value="C:chloroplast stroma"/>
    <property type="evidence" value="ECO:0007669"/>
    <property type="project" value="TreeGrafter"/>
</dbReference>
<evidence type="ECO:0000256" key="6">
    <source>
        <dbReference type="ARBA" id="ARBA00022526"/>
    </source>
</evidence>
<comment type="similarity">
    <text evidence="3">Belongs to the phosphohexose mutase family.</text>
</comment>
<evidence type="ECO:0000256" key="4">
    <source>
        <dbReference type="ARBA" id="ARBA00011245"/>
    </source>
</evidence>
<dbReference type="InterPro" id="IPR005841">
    <property type="entry name" value="Alpha-D-phosphohexomutase_SF"/>
</dbReference>
<dbReference type="OrthoDB" id="1743979at2759"/>
<dbReference type="InterPro" id="IPR005846">
    <property type="entry name" value="A-D-PHexomutase_a/b/a-III"/>
</dbReference>
<feature type="non-terminal residue" evidence="17">
    <location>
        <position position="1"/>
    </location>
</feature>
<evidence type="ECO:0000256" key="8">
    <source>
        <dbReference type="ARBA" id="ARBA00022723"/>
    </source>
</evidence>
<dbReference type="SUPFAM" id="SSF55957">
    <property type="entry name" value="Phosphoglucomutase, C-terminal domain"/>
    <property type="match status" value="1"/>
</dbReference>
<dbReference type="GO" id="GO:0006006">
    <property type="term" value="P:glucose metabolic process"/>
    <property type="evidence" value="ECO:0007669"/>
    <property type="project" value="UniProtKB-KW"/>
</dbReference>
<comment type="subunit">
    <text evidence="4">Monomer.</text>
</comment>
<name>A0A9Q0J4B7_9ROSI</name>
<dbReference type="EC" id="5.4.2.2" evidence="5"/>
<evidence type="ECO:0000313" key="17">
    <source>
        <dbReference type="EMBL" id="KAJ4827804.1"/>
    </source>
</evidence>
<dbReference type="PRINTS" id="PR00509">
    <property type="entry name" value="PGMPMM"/>
</dbReference>
<evidence type="ECO:0000256" key="11">
    <source>
        <dbReference type="ARBA" id="ARBA00023277"/>
    </source>
</evidence>
<organism evidence="17 18">
    <name type="scientific">Turnera subulata</name>
    <dbReference type="NCBI Taxonomy" id="218843"/>
    <lineage>
        <taxon>Eukaryota</taxon>
        <taxon>Viridiplantae</taxon>
        <taxon>Streptophyta</taxon>
        <taxon>Embryophyta</taxon>
        <taxon>Tracheophyta</taxon>
        <taxon>Spermatophyta</taxon>
        <taxon>Magnoliopsida</taxon>
        <taxon>eudicotyledons</taxon>
        <taxon>Gunneridae</taxon>
        <taxon>Pentapetalae</taxon>
        <taxon>rosids</taxon>
        <taxon>fabids</taxon>
        <taxon>Malpighiales</taxon>
        <taxon>Passifloraceae</taxon>
        <taxon>Turnera</taxon>
    </lineage>
</organism>
<comment type="cofactor">
    <cofactor evidence="2">
        <name>Mg(2+)</name>
        <dbReference type="ChEBI" id="CHEBI:18420"/>
    </cofactor>
</comment>
<dbReference type="CDD" id="cd03089">
    <property type="entry name" value="PMM_PGM"/>
    <property type="match status" value="1"/>
</dbReference>
<evidence type="ECO:0000256" key="9">
    <source>
        <dbReference type="ARBA" id="ARBA00022842"/>
    </source>
</evidence>
<comment type="caution">
    <text evidence="17">The sequence shown here is derived from an EMBL/GenBank/DDBJ whole genome shotgun (WGS) entry which is preliminary data.</text>
</comment>
<keyword evidence="7" id="KW-0597">Phosphoprotein</keyword>
<dbReference type="InterPro" id="IPR036900">
    <property type="entry name" value="A-D-PHexomutase_C_sf"/>
</dbReference>
<dbReference type="GO" id="GO:0004614">
    <property type="term" value="F:phosphoglucomutase activity"/>
    <property type="evidence" value="ECO:0007669"/>
    <property type="project" value="UniProtKB-EC"/>
</dbReference>
<evidence type="ECO:0000256" key="2">
    <source>
        <dbReference type="ARBA" id="ARBA00001946"/>
    </source>
</evidence>
<evidence type="ECO:0000256" key="7">
    <source>
        <dbReference type="ARBA" id="ARBA00022553"/>
    </source>
</evidence>
<dbReference type="FunFam" id="3.40.120.10:FF:000014">
    <property type="entry name" value="Phosphomannomutase/phosphoglucomutase isoform B"/>
    <property type="match status" value="1"/>
</dbReference>
<dbReference type="AlphaFoldDB" id="A0A9Q0J4B7"/>
<keyword evidence="10" id="KW-0413">Isomerase</keyword>
<dbReference type="FunFam" id="3.40.120.10:FF:000022">
    <property type="entry name" value="phosphomannomutase/phosphoglucomutase isoform X1"/>
    <property type="match status" value="1"/>
</dbReference>
<keyword evidence="9" id="KW-0460">Magnesium</keyword>
<feature type="domain" description="Alpha-D-phosphohexomutase alpha/beta/alpha" evidence="15">
    <location>
        <begin position="341"/>
        <end position="442"/>
    </location>
</feature>
<evidence type="ECO:0000256" key="12">
    <source>
        <dbReference type="ARBA" id="ARBA00049318"/>
    </source>
</evidence>
<dbReference type="Gene3D" id="3.30.310.50">
    <property type="entry name" value="Alpha-D-phosphohexomutase, C-terminal domain"/>
    <property type="match status" value="1"/>
</dbReference>
<evidence type="ECO:0000259" key="16">
    <source>
        <dbReference type="Pfam" id="PF02880"/>
    </source>
</evidence>
<evidence type="ECO:0000259" key="15">
    <source>
        <dbReference type="Pfam" id="PF02879"/>
    </source>
</evidence>
<dbReference type="PANTHER" id="PTHR42946:SF1">
    <property type="entry name" value="PHOSPHOGLUCOMUTASE (ALPHA-D-GLUCOSE-1,6-BISPHOSPHATE-DEPENDENT)"/>
    <property type="match status" value="1"/>
</dbReference>
<dbReference type="SUPFAM" id="SSF53738">
    <property type="entry name" value="Phosphoglucomutase, first 3 domains"/>
    <property type="match status" value="3"/>
</dbReference>
<dbReference type="EMBL" id="JAKUCV010006330">
    <property type="protein sequence ID" value="KAJ4827804.1"/>
    <property type="molecule type" value="Genomic_DNA"/>
</dbReference>
<dbReference type="Pfam" id="PF02878">
    <property type="entry name" value="PGM_PMM_I"/>
    <property type="match status" value="1"/>
</dbReference>
<accession>A0A9Q0J4B7</accession>
<dbReference type="InterPro" id="IPR005844">
    <property type="entry name" value="A-D-PHexomutase_a/b/a-I"/>
</dbReference>
<evidence type="ECO:0000256" key="3">
    <source>
        <dbReference type="ARBA" id="ARBA00010231"/>
    </source>
</evidence>
<reference evidence="17" key="1">
    <citation type="submission" date="2022-02" db="EMBL/GenBank/DDBJ databases">
        <authorList>
            <person name="Henning P.M."/>
            <person name="McCubbin A.G."/>
            <person name="Shore J.S."/>
        </authorList>
    </citation>
    <scope>NUCLEOTIDE SEQUENCE</scope>
    <source>
        <strain evidence="17">F60SS</strain>
        <tissue evidence="17">Leaves</tissue>
    </source>
</reference>
<evidence type="ECO:0000256" key="1">
    <source>
        <dbReference type="ARBA" id="ARBA00000443"/>
    </source>
</evidence>
<dbReference type="InterPro" id="IPR005845">
    <property type="entry name" value="A-D-PHexomutase_a/b/a-II"/>
</dbReference>
<keyword evidence="11" id="KW-0119">Carbohydrate metabolism</keyword>
<dbReference type="GO" id="GO:0004615">
    <property type="term" value="F:phosphomannomutase activity"/>
    <property type="evidence" value="ECO:0007669"/>
    <property type="project" value="TreeGrafter"/>
</dbReference>
<comment type="catalytic activity">
    <reaction evidence="1">
        <text>alpha-D-glucose 1-phosphate = alpha-D-glucose 6-phosphate</text>
        <dbReference type="Rhea" id="RHEA:23536"/>
        <dbReference type="ChEBI" id="CHEBI:58225"/>
        <dbReference type="ChEBI" id="CHEBI:58601"/>
        <dbReference type="EC" id="5.4.2.2"/>
    </reaction>
</comment>
<dbReference type="FunFam" id="3.40.120.10:FF:000010">
    <property type="entry name" value="phosphomannomutase/phosphoglucomutase isoform X1"/>
    <property type="match status" value="1"/>
</dbReference>
<evidence type="ECO:0000256" key="5">
    <source>
        <dbReference type="ARBA" id="ARBA00012728"/>
    </source>
</evidence>
<protein>
    <recommendedName>
        <fullName evidence="5">phosphoglucomutase (alpha-D-glucose-1,6-bisphosphate-dependent)</fullName>
        <ecNumber evidence="5">5.4.2.2</ecNumber>
    </recommendedName>
</protein>
<feature type="domain" description="Alpha-D-phosphohexomutase alpha/beta/alpha" evidence="16">
    <location>
        <begin position="447"/>
        <end position="548"/>
    </location>
</feature>
<dbReference type="PANTHER" id="PTHR42946">
    <property type="entry name" value="PHOSPHOHEXOSE MUTASE"/>
    <property type="match status" value="1"/>
</dbReference>
<comment type="catalytic activity">
    <reaction evidence="13">
        <text>O-phospho-L-seryl-[protein] + alpha-D-glucose 1-phosphate = alpha-D-glucose 1,6-bisphosphate + L-seryl-[protein]</text>
        <dbReference type="Rhea" id="RHEA:68748"/>
        <dbReference type="Rhea" id="RHEA-COMP:9863"/>
        <dbReference type="Rhea" id="RHEA-COMP:11604"/>
        <dbReference type="ChEBI" id="CHEBI:29999"/>
        <dbReference type="ChEBI" id="CHEBI:58392"/>
        <dbReference type="ChEBI" id="CHEBI:58601"/>
        <dbReference type="ChEBI" id="CHEBI:83421"/>
    </reaction>
</comment>
<reference evidence="17" key="2">
    <citation type="journal article" date="2023" name="Plants (Basel)">
        <title>Annotation of the Turnera subulata (Passifloraceae) Draft Genome Reveals the S-Locus Evolved after the Divergence of Turneroideae from Passifloroideae in a Stepwise Manner.</title>
        <authorList>
            <person name="Henning P.M."/>
            <person name="Roalson E.H."/>
            <person name="Mir W."/>
            <person name="McCubbin A.G."/>
            <person name="Shore J.S."/>
        </authorList>
    </citation>
    <scope>NUCLEOTIDE SEQUENCE</scope>
    <source>
        <strain evidence="17">F60SS</strain>
    </source>
</reference>
<evidence type="ECO:0000256" key="13">
    <source>
        <dbReference type="ARBA" id="ARBA00049409"/>
    </source>
</evidence>
<proteinExistence type="inferred from homology"/>